<dbReference type="InterPro" id="IPR019533">
    <property type="entry name" value="Peptidase_S26"/>
</dbReference>
<dbReference type="PROSITE" id="PS00761">
    <property type="entry name" value="SPASE_I_3"/>
    <property type="match status" value="1"/>
</dbReference>
<dbReference type="GO" id="GO:0016020">
    <property type="term" value="C:membrane"/>
    <property type="evidence" value="ECO:0007669"/>
    <property type="project" value="InterPro"/>
</dbReference>
<dbReference type="InterPro" id="IPR000223">
    <property type="entry name" value="Pept_S26A_signal_pept_1"/>
</dbReference>
<keyword evidence="4" id="KW-0378">Hydrolase</keyword>
<evidence type="ECO:0000256" key="3">
    <source>
        <dbReference type="ARBA" id="ARBA00013208"/>
    </source>
</evidence>
<sequence length="186" mass="21634">MAYFYIILKLVSVIESMRFYKIPAGSLIPTIMAGDWIVTLKVWSTENLKRRDMIVFPFPPDPSIDYIKRVIGLPGEKLEIRKDLVFINGELIDEPYAYFEPKERSSRQAKGLTDVAPVSRFGPIVIPEGKLFVMGDNRYNSADSRYWGFVELETVKSKAWFIYWSQNPDNDTFEGINFDRIFKKIE</sequence>
<dbReference type="Gene3D" id="2.10.109.10">
    <property type="entry name" value="Umud Fragment, subunit A"/>
    <property type="match status" value="1"/>
</dbReference>
<dbReference type="PANTHER" id="PTHR43390:SF1">
    <property type="entry name" value="CHLOROPLAST PROCESSING PEPTIDASE"/>
    <property type="match status" value="1"/>
</dbReference>
<evidence type="ECO:0000256" key="1">
    <source>
        <dbReference type="ARBA" id="ARBA00000677"/>
    </source>
</evidence>
<evidence type="ECO:0000256" key="2">
    <source>
        <dbReference type="ARBA" id="ARBA00009370"/>
    </source>
</evidence>
<dbReference type="GO" id="GO:0004252">
    <property type="term" value="F:serine-type endopeptidase activity"/>
    <property type="evidence" value="ECO:0007669"/>
    <property type="project" value="InterPro"/>
</dbReference>
<reference evidence="6" key="1">
    <citation type="submission" date="2018-05" db="EMBL/GenBank/DDBJ databases">
        <authorList>
            <person name="Lanie J.A."/>
            <person name="Ng W.-L."/>
            <person name="Kazmierczak K.M."/>
            <person name="Andrzejewski T.M."/>
            <person name="Davidsen T.M."/>
            <person name="Wayne K.J."/>
            <person name="Tettelin H."/>
            <person name="Glass J.I."/>
            <person name="Rusch D."/>
            <person name="Podicherti R."/>
            <person name="Tsui H.-C.T."/>
            <person name="Winkler M.E."/>
        </authorList>
    </citation>
    <scope>NUCLEOTIDE SEQUENCE</scope>
</reference>
<comment type="similarity">
    <text evidence="2">Belongs to the peptidase S26 family.</text>
</comment>
<name>A0A382GS09_9ZZZZ</name>
<dbReference type="PRINTS" id="PR00727">
    <property type="entry name" value="LEADERPTASE"/>
</dbReference>
<evidence type="ECO:0000256" key="4">
    <source>
        <dbReference type="ARBA" id="ARBA00022801"/>
    </source>
</evidence>
<dbReference type="SUPFAM" id="SSF51306">
    <property type="entry name" value="LexA/Signal peptidase"/>
    <property type="match status" value="1"/>
</dbReference>
<dbReference type="PROSITE" id="PS00760">
    <property type="entry name" value="SPASE_I_2"/>
    <property type="match status" value="1"/>
</dbReference>
<feature type="domain" description="Peptidase S26" evidence="5">
    <location>
        <begin position="5"/>
        <end position="164"/>
    </location>
</feature>
<dbReference type="GO" id="GO:0006465">
    <property type="term" value="P:signal peptide processing"/>
    <property type="evidence" value="ECO:0007669"/>
    <property type="project" value="InterPro"/>
</dbReference>
<dbReference type="InterPro" id="IPR019757">
    <property type="entry name" value="Pept_S26A_signal_pept_1_Lys-AS"/>
</dbReference>
<dbReference type="AlphaFoldDB" id="A0A382GS09"/>
<accession>A0A382GS09</accession>
<dbReference type="NCBIfam" id="TIGR02227">
    <property type="entry name" value="sigpep_I_bact"/>
    <property type="match status" value="1"/>
</dbReference>
<dbReference type="GO" id="GO:0009003">
    <property type="term" value="F:signal peptidase activity"/>
    <property type="evidence" value="ECO:0007669"/>
    <property type="project" value="UniProtKB-EC"/>
</dbReference>
<dbReference type="CDD" id="cd06530">
    <property type="entry name" value="S26_SPase_I"/>
    <property type="match status" value="1"/>
</dbReference>
<dbReference type="EC" id="3.4.21.89" evidence="3"/>
<evidence type="ECO:0000313" key="6">
    <source>
        <dbReference type="EMBL" id="SVB77926.1"/>
    </source>
</evidence>
<gene>
    <name evidence="6" type="ORF">METZ01_LOCUS230780</name>
</gene>
<proteinExistence type="inferred from homology"/>
<dbReference type="EMBL" id="UINC01057113">
    <property type="protein sequence ID" value="SVB77926.1"/>
    <property type="molecule type" value="Genomic_DNA"/>
</dbReference>
<protein>
    <recommendedName>
        <fullName evidence="3">signal peptidase I</fullName>
        <ecNumber evidence="3">3.4.21.89</ecNumber>
    </recommendedName>
</protein>
<comment type="catalytic activity">
    <reaction evidence="1">
        <text>Cleavage of hydrophobic, N-terminal signal or leader sequences from secreted and periplasmic proteins.</text>
        <dbReference type="EC" id="3.4.21.89"/>
    </reaction>
</comment>
<dbReference type="PANTHER" id="PTHR43390">
    <property type="entry name" value="SIGNAL PEPTIDASE I"/>
    <property type="match status" value="1"/>
</dbReference>
<dbReference type="Pfam" id="PF10502">
    <property type="entry name" value="Peptidase_S26"/>
    <property type="match status" value="1"/>
</dbReference>
<dbReference type="InterPro" id="IPR036286">
    <property type="entry name" value="LexA/Signal_pep-like_sf"/>
</dbReference>
<dbReference type="InterPro" id="IPR019758">
    <property type="entry name" value="Pept_S26A_signal_pept_1_CS"/>
</dbReference>
<organism evidence="6">
    <name type="scientific">marine metagenome</name>
    <dbReference type="NCBI Taxonomy" id="408172"/>
    <lineage>
        <taxon>unclassified sequences</taxon>
        <taxon>metagenomes</taxon>
        <taxon>ecological metagenomes</taxon>
    </lineage>
</organism>
<evidence type="ECO:0000259" key="5">
    <source>
        <dbReference type="Pfam" id="PF10502"/>
    </source>
</evidence>